<dbReference type="RefSeq" id="WP_248649235.1">
    <property type="nucleotide sequence ID" value="NZ_CP096659.1"/>
</dbReference>
<dbReference type="Pfam" id="PF13620">
    <property type="entry name" value="CarboxypepD_reg"/>
    <property type="match status" value="1"/>
</dbReference>
<keyword evidence="1" id="KW-0121">Carboxypeptidase</keyword>
<dbReference type="Proteomes" id="UP000830729">
    <property type="component" value="Chromosome"/>
</dbReference>
<protein>
    <submittedName>
        <fullName evidence="1">Carboxypeptidase-like regulatory domain-containing protein</fullName>
    </submittedName>
</protein>
<keyword evidence="1" id="KW-0645">Protease</keyword>
<dbReference type="Gene3D" id="2.60.40.1120">
    <property type="entry name" value="Carboxypeptidase-like, regulatory domain"/>
    <property type="match status" value="1"/>
</dbReference>
<dbReference type="EMBL" id="CP096659">
    <property type="protein sequence ID" value="UPV73179.1"/>
    <property type="molecule type" value="Genomic_DNA"/>
</dbReference>
<keyword evidence="2" id="KW-1185">Reference proteome</keyword>
<keyword evidence="1" id="KW-0378">Hydrolase</keyword>
<reference evidence="1 2" key="1">
    <citation type="submission" date="2022-04" db="EMBL/GenBank/DDBJ databases">
        <title>Diverse halophilic archaea isolated from saline environments.</title>
        <authorList>
            <person name="Cui H.-L."/>
        </authorList>
    </citation>
    <scope>NUCLEOTIDE SEQUENCE [LARGE SCALE GENOMIC DNA]</scope>
    <source>
        <strain evidence="1 2">XZYJT49</strain>
    </source>
</reference>
<proteinExistence type="predicted"/>
<accession>A0A8U0HQM8</accession>
<gene>
    <name evidence="1" type="ORF">M0R89_11535</name>
</gene>
<dbReference type="GeneID" id="72185840"/>
<dbReference type="InterPro" id="IPR008969">
    <property type="entry name" value="CarboxyPept-like_regulatory"/>
</dbReference>
<organism evidence="1 2">
    <name type="scientific">Halorussus limi</name>
    <dbReference type="NCBI Taxonomy" id="2938695"/>
    <lineage>
        <taxon>Archaea</taxon>
        <taxon>Methanobacteriati</taxon>
        <taxon>Methanobacteriota</taxon>
        <taxon>Stenosarchaea group</taxon>
        <taxon>Halobacteria</taxon>
        <taxon>Halobacteriales</taxon>
        <taxon>Haladaptataceae</taxon>
        <taxon>Halorussus</taxon>
    </lineage>
</organism>
<evidence type="ECO:0000313" key="2">
    <source>
        <dbReference type="Proteomes" id="UP000830729"/>
    </source>
</evidence>
<dbReference type="AlphaFoldDB" id="A0A8U0HQM8"/>
<dbReference type="KEGG" id="halx:M0R89_11535"/>
<name>A0A8U0HQM8_9EURY</name>
<evidence type="ECO:0000313" key="1">
    <source>
        <dbReference type="EMBL" id="UPV73179.1"/>
    </source>
</evidence>
<dbReference type="GO" id="GO:0004180">
    <property type="term" value="F:carboxypeptidase activity"/>
    <property type="evidence" value="ECO:0007669"/>
    <property type="project" value="UniProtKB-KW"/>
</dbReference>
<dbReference type="SUPFAM" id="SSF49464">
    <property type="entry name" value="Carboxypeptidase regulatory domain-like"/>
    <property type="match status" value="1"/>
</dbReference>
<sequence length="247" mass="24962">MALLAVVAGGAFLASAASTYTISGNVTDSSGTAIGNATVIAYDGNGTKLAETTTASDGSYSLSVTGNQTVEVVVSKSGYISESKTWSDLSANQTYSPSLAMDSDGDGIGDGSDAYPSYPRLEYTVSANTSKTVSSVYAEINSTNEVTVTVLHNGTELGNTTLTPSSTPVTVEVPVETTYGNYTLHVHGVDKSNVSSTGVFYSSDSTSGGTSGSSSSDIVGWAESNPAVAALVALVSLGAIAAIREDL</sequence>